<accession>A0A1V9Z9U6</accession>
<feature type="compositionally biased region" description="Polar residues" evidence="1">
    <location>
        <begin position="670"/>
        <end position="694"/>
    </location>
</feature>
<evidence type="ECO:0000256" key="1">
    <source>
        <dbReference type="SAM" id="MobiDB-lite"/>
    </source>
</evidence>
<feature type="domain" description="Cep192-like" evidence="2">
    <location>
        <begin position="1062"/>
        <end position="1153"/>
    </location>
</feature>
<gene>
    <name evidence="4" type="ORF">ACHHYP_00942</name>
</gene>
<feature type="compositionally biased region" description="Basic and acidic residues" evidence="1">
    <location>
        <begin position="697"/>
        <end position="715"/>
    </location>
</feature>
<dbReference type="PANTHER" id="PTHR16029">
    <property type="entry name" value="CENTROSOMAL PROTEIN OF 192 KDA"/>
    <property type="match status" value="1"/>
</dbReference>
<evidence type="ECO:0000259" key="2">
    <source>
        <dbReference type="Pfam" id="PF22066"/>
    </source>
</evidence>
<evidence type="ECO:0000259" key="3">
    <source>
        <dbReference type="Pfam" id="PF22076"/>
    </source>
</evidence>
<feature type="region of interest" description="Disordered" evidence="1">
    <location>
        <begin position="245"/>
        <end position="265"/>
    </location>
</feature>
<dbReference type="Gene3D" id="2.60.40.10">
    <property type="entry name" value="Immunoglobulins"/>
    <property type="match status" value="1"/>
</dbReference>
<protein>
    <recommendedName>
        <fullName evidence="6">MSP domain-containing protein</fullName>
    </recommendedName>
</protein>
<feature type="compositionally biased region" description="Polar residues" evidence="1">
    <location>
        <begin position="648"/>
        <end position="662"/>
    </location>
</feature>
<feature type="region of interest" description="Disordered" evidence="1">
    <location>
        <begin position="535"/>
        <end position="566"/>
    </location>
</feature>
<dbReference type="InterPro" id="IPR039103">
    <property type="entry name" value="Spd-2/CEP192"/>
</dbReference>
<feature type="compositionally biased region" description="Polar residues" evidence="1">
    <location>
        <begin position="1033"/>
        <end position="1042"/>
    </location>
</feature>
<dbReference type="GO" id="GO:0051298">
    <property type="term" value="P:centrosome duplication"/>
    <property type="evidence" value="ECO:0007669"/>
    <property type="project" value="InterPro"/>
</dbReference>
<dbReference type="InterPro" id="IPR013783">
    <property type="entry name" value="Ig-like_fold"/>
</dbReference>
<evidence type="ECO:0000313" key="4">
    <source>
        <dbReference type="EMBL" id="OQR94763.1"/>
    </source>
</evidence>
<feature type="domain" description="Cep192-like" evidence="3">
    <location>
        <begin position="929"/>
        <end position="1023"/>
    </location>
</feature>
<dbReference type="PANTHER" id="PTHR16029:SF11">
    <property type="entry name" value="CENTROSOMAL PROTEIN OF 192 KDA"/>
    <property type="match status" value="1"/>
</dbReference>
<dbReference type="GO" id="GO:0090222">
    <property type="term" value="P:centrosome-templated microtubule nucleation"/>
    <property type="evidence" value="ECO:0007669"/>
    <property type="project" value="InterPro"/>
</dbReference>
<dbReference type="GO" id="GO:0019901">
    <property type="term" value="F:protein kinase binding"/>
    <property type="evidence" value="ECO:0007669"/>
    <property type="project" value="TreeGrafter"/>
</dbReference>
<sequence>MTTTTEDMMMDYRQRFGKLEKERKDLNRDTMDFGLEEPVSPVRGDASSKHMDLFLSDSDDELAGTNLFGQIPRDYSTPSGKRNLMDDSAFANSLLDSPQMPKATPSFEPSAIPTHNRDSLEAYFAPQSNLAAQASQITCSQDATDLDKEHFEDAATFMSRQEALMRPPTMQPELASENTTWTDTSGLRSSPDDFFAERSRNLSNVEFGDTPIPRKDSTVGLLGTQSRVTKSDFSYIDFSTPAPQVQTTTVASTTPSQATQLPKAQTVSGSNEAAYSSQTGIASKLFIPSTLSPPQQQAAQPLYHTTWTPTPSTESHQPVAPPGIEAPFLDLSISQSTPVKDLVPRRQTPPVENDQPLSISTYLQRSLAQYANRPNVSSMQINIDDEPLKVVSDAVQAALSLTTQERDSAQWKEPIHPSHVIHSSLDAVAAVQAMIEATGHMQASVSEVMRLRAHAKQAVEAAVVSEAMAIADYQQQCRALPPRIRAGSQQYERSAIDNITAELTSVVQEPTQPILPPPRRSSRVSLVGAHTARVATGKGGGVDPRTQLPGHQSSATEQATPFQCSNQRTDTVVSKCALPMQDPEVLSPATVRIPAQPRDLGLSPIHFERSGVSEADLRRPPSPRDCISGERTTAEEENRQRLHALLGTKSQTEPQSPPQNQGYAPPLPSMSHSRAQPHTQQSLTGEQSQALRNTRSNKRDKTPGAERSFEAHEAFGSKPNLRIDTSAPYGGSSGIQKPASTKMHRDDLQTTFRDVEHQDKTERYSIQQHADRTNPPGHELTYKEVPISPPPTPYTKALDRPKLCKRFLCTLGGEISETFVFRNTSAQYARICASIVPLSRGCNQFRIVPTVLEMPPHASDHFVIRFIASQVGAVSGIFQFRSMSGDPRATPYEIIVDAHVKESATPPRPPARIVQEAAEEGVMEVTESAVDVDPTFLRLMAQNDAKVFDVINYSERDVPFSISCPYPNLSVVPTQGVVQPQSKFTVAVHCVATAVTPVPPMKKPWTGSFTITLNNSLTREIIVVLDAPSRSPATQMHAQSYPKSSQLSQSSAASSTRTKKRSKRGLFFQADNMDCGATPLNTSQCVPVRICNGAKEPMTVFVQTLGRPFSCAYSTLTLRPRSYVEVPVVFTPEKPGEASVPMVVYTNTDKAILMLHGRTTTQA</sequence>
<comment type="caution">
    <text evidence="4">The sequence shown here is derived from an EMBL/GenBank/DDBJ whole genome shotgun (WGS) entry which is preliminary data.</text>
</comment>
<keyword evidence="5" id="KW-1185">Reference proteome</keyword>
<dbReference type="GO" id="GO:0000242">
    <property type="term" value="C:pericentriolar material"/>
    <property type="evidence" value="ECO:0007669"/>
    <property type="project" value="TreeGrafter"/>
</dbReference>
<feature type="region of interest" description="Disordered" evidence="1">
    <location>
        <begin position="1033"/>
        <end position="1063"/>
    </location>
</feature>
<dbReference type="Proteomes" id="UP000243579">
    <property type="component" value="Unassembled WGS sequence"/>
</dbReference>
<feature type="compositionally biased region" description="Low complexity" evidence="1">
    <location>
        <begin position="1043"/>
        <end position="1056"/>
    </location>
</feature>
<feature type="compositionally biased region" description="Polar residues" evidence="1">
    <location>
        <begin position="549"/>
        <end position="566"/>
    </location>
</feature>
<dbReference type="GO" id="GO:0071539">
    <property type="term" value="P:protein localization to centrosome"/>
    <property type="evidence" value="ECO:0007669"/>
    <property type="project" value="InterPro"/>
</dbReference>
<dbReference type="Pfam" id="PF22076">
    <property type="entry name" value="Cep192_D6"/>
    <property type="match status" value="1"/>
</dbReference>
<reference evidence="4 5" key="1">
    <citation type="journal article" date="2014" name="Genome Biol. Evol.">
        <title>The secreted proteins of Achlya hypogyna and Thraustotheca clavata identify the ancestral oomycete secretome and reveal gene acquisitions by horizontal gene transfer.</title>
        <authorList>
            <person name="Misner I."/>
            <person name="Blouin N."/>
            <person name="Leonard G."/>
            <person name="Richards T.A."/>
            <person name="Lane C.E."/>
        </authorList>
    </citation>
    <scope>NUCLEOTIDE SEQUENCE [LARGE SCALE GENOMIC DNA]</scope>
    <source>
        <strain evidence="4 5">ATCC 48635</strain>
    </source>
</reference>
<feature type="region of interest" description="Disordered" evidence="1">
    <location>
        <begin position="611"/>
        <end position="744"/>
    </location>
</feature>
<evidence type="ECO:0000313" key="5">
    <source>
        <dbReference type="Proteomes" id="UP000243579"/>
    </source>
</evidence>
<dbReference type="InterPro" id="IPR054088">
    <property type="entry name" value="Cep192-like_D8"/>
</dbReference>
<dbReference type="InterPro" id="IPR054092">
    <property type="entry name" value="Cep192-like_D6"/>
</dbReference>
<dbReference type="OrthoDB" id="67059at2759"/>
<dbReference type="GO" id="GO:0005737">
    <property type="term" value="C:cytoplasm"/>
    <property type="evidence" value="ECO:0007669"/>
    <property type="project" value="TreeGrafter"/>
</dbReference>
<feature type="region of interest" description="Disordered" evidence="1">
    <location>
        <begin position="765"/>
        <end position="794"/>
    </location>
</feature>
<name>A0A1V9Z9U6_ACHHY</name>
<dbReference type="GO" id="GO:0005814">
    <property type="term" value="C:centriole"/>
    <property type="evidence" value="ECO:0007669"/>
    <property type="project" value="TreeGrafter"/>
</dbReference>
<evidence type="ECO:0008006" key="6">
    <source>
        <dbReference type="Google" id="ProtNLM"/>
    </source>
</evidence>
<dbReference type="Pfam" id="PF22066">
    <property type="entry name" value="Cep192_D8"/>
    <property type="match status" value="1"/>
</dbReference>
<dbReference type="GO" id="GO:0090307">
    <property type="term" value="P:mitotic spindle assembly"/>
    <property type="evidence" value="ECO:0007669"/>
    <property type="project" value="TreeGrafter"/>
</dbReference>
<dbReference type="EMBL" id="JNBR01000352">
    <property type="protein sequence ID" value="OQR94763.1"/>
    <property type="molecule type" value="Genomic_DNA"/>
</dbReference>
<organism evidence="4 5">
    <name type="scientific">Achlya hypogyna</name>
    <name type="common">Oomycete</name>
    <name type="synonym">Protoachlya hypogyna</name>
    <dbReference type="NCBI Taxonomy" id="1202772"/>
    <lineage>
        <taxon>Eukaryota</taxon>
        <taxon>Sar</taxon>
        <taxon>Stramenopiles</taxon>
        <taxon>Oomycota</taxon>
        <taxon>Saprolegniomycetes</taxon>
        <taxon>Saprolegniales</taxon>
        <taxon>Achlyaceae</taxon>
        <taxon>Achlya</taxon>
    </lineage>
</organism>
<dbReference type="AlphaFoldDB" id="A0A1V9Z9U6"/>
<proteinExistence type="predicted"/>